<dbReference type="Gene3D" id="1.10.420.10">
    <property type="entry name" value="Peroxidase, domain 2"/>
    <property type="match status" value="1"/>
</dbReference>
<protein>
    <recommendedName>
        <fullName evidence="4 20">Peroxidase</fullName>
        <ecNumber evidence="4 20">1.11.1.7</ecNumber>
    </recommendedName>
</protein>
<evidence type="ECO:0000256" key="11">
    <source>
        <dbReference type="ARBA" id="ARBA00023002"/>
    </source>
</evidence>
<evidence type="ECO:0000256" key="4">
    <source>
        <dbReference type="ARBA" id="ARBA00012313"/>
    </source>
</evidence>
<evidence type="ECO:0000256" key="1">
    <source>
        <dbReference type="ARBA" id="ARBA00000189"/>
    </source>
</evidence>
<keyword evidence="21" id="KW-0812">Transmembrane</keyword>
<keyword evidence="14 20" id="KW-0376">Hydrogen peroxide</keyword>
<feature type="site" description="Transition state stabilizer" evidence="18">
    <location>
        <position position="72"/>
    </location>
</feature>
<keyword evidence="8 17" id="KW-0479">Metal-binding</keyword>
<feature type="binding site" evidence="17">
    <location>
        <position position="82"/>
    </location>
    <ligand>
        <name>Ca(2+)</name>
        <dbReference type="ChEBI" id="CHEBI:29108"/>
        <label>1</label>
    </ligand>
</feature>
<keyword evidence="12 17" id="KW-0408">Iron</keyword>
<dbReference type="PANTHER" id="PTHR31235">
    <property type="entry name" value="PEROXIDASE 25-RELATED"/>
    <property type="match status" value="1"/>
</dbReference>
<dbReference type="GO" id="GO:0020037">
    <property type="term" value="F:heme binding"/>
    <property type="evidence" value="ECO:0007669"/>
    <property type="project" value="UniProtKB-UniRule"/>
</dbReference>
<feature type="disulfide bond" evidence="19">
    <location>
        <begin position="127"/>
        <end position="331"/>
    </location>
</feature>
<evidence type="ECO:0000259" key="22">
    <source>
        <dbReference type="PROSITE" id="PS50873"/>
    </source>
</evidence>
<feature type="disulfide bond" evidence="19">
    <location>
        <begin position="45"/>
        <end position="121"/>
    </location>
</feature>
<dbReference type="EC" id="1.11.1.7" evidence="4 20"/>
<evidence type="ECO:0000313" key="23">
    <source>
        <dbReference type="EMBL" id="KAG9457254.1"/>
    </source>
</evidence>
<feature type="binding site" evidence="17">
    <location>
        <position position="80"/>
    </location>
    <ligand>
        <name>Ca(2+)</name>
        <dbReference type="ChEBI" id="CHEBI:29108"/>
        <label>1</label>
    </ligand>
</feature>
<dbReference type="GO" id="GO:0005576">
    <property type="term" value="C:extracellular region"/>
    <property type="evidence" value="ECO:0007669"/>
    <property type="project" value="UniProtKB-SubCell"/>
</dbReference>
<dbReference type="FunFam" id="1.10.420.10:FF:000010">
    <property type="entry name" value="Peroxidase"/>
    <property type="match status" value="1"/>
</dbReference>
<evidence type="ECO:0000256" key="15">
    <source>
        <dbReference type="PIRSR" id="PIRSR600823-1"/>
    </source>
</evidence>
<dbReference type="FunFam" id="1.10.520.10:FF:000008">
    <property type="entry name" value="Peroxidase"/>
    <property type="match status" value="1"/>
</dbReference>
<dbReference type="CDD" id="cd00693">
    <property type="entry name" value="secretory_peroxidase"/>
    <property type="match status" value="1"/>
</dbReference>
<dbReference type="PROSITE" id="PS00435">
    <property type="entry name" value="PEROXIDASE_1"/>
    <property type="match status" value="1"/>
</dbReference>
<feature type="binding site" evidence="17">
    <location>
        <position position="86"/>
    </location>
    <ligand>
        <name>Ca(2+)</name>
        <dbReference type="ChEBI" id="CHEBI:29108"/>
        <label>1</label>
    </ligand>
</feature>
<proteinExistence type="inferred from homology"/>
<comment type="cofactor">
    <cofactor evidence="17 20">
        <name>Ca(2+)</name>
        <dbReference type="ChEBI" id="CHEBI:29108"/>
    </cofactor>
    <text evidence="17 20">Binds 2 calcium ions per subunit.</text>
</comment>
<keyword evidence="24" id="KW-1185">Reference proteome</keyword>
<evidence type="ECO:0000256" key="2">
    <source>
        <dbReference type="ARBA" id="ARBA00002322"/>
    </source>
</evidence>
<comment type="function">
    <text evidence="2">Removal of H(2)O(2), oxidation of toxic reductants, biosynthesis and degradation of lignin, suberization, auxin catabolism, response to environmental stresses such as wounding, pathogen attack and oxidative stress. These functions might be dependent on each isozyme/isoform in each plant tissue.</text>
</comment>
<dbReference type="PRINTS" id="PR00458">
    <property type="entry name" value="PEROXIDASE"/>
</dbReference>
<feature type="binding site" evidence="17">
    <location>
        <position position="84"/>
    </location>
    <ligand>
        <name>Ca(2+)</name>
        <dbReference type="ChEBI" id="CHEBI:29108"/>
        <label>1</label>
    </ligand>
</feature>
<feature type="active site" description="Proton acceptor" evidence="15">
    <location>
        <position position="76"/>
    </location>
</feature>
<feature type="binding site" evidence="17">
    <location>
        <position position="258"/>
    </location>
    <ligand>
        <name>Ca(2+)</name>
        <dbReference type="ChEBI" id="CHEBI:29108"/>
        <label>2</label>
    </ligand>
</feature>
<keyword evidence="13 19" id="KW-1015">Disulfide bond</keyword>
<comment type="subcellular location">
    <subcellularLocation>
        <location evidence="20">Secreted</location>
    </subcellularLocation>
</comment>
<dbReference type="InterPro" id="IPR000823">
    <property type="entry name" value="Peroxidase_pln"/>
</dbReference>
<evidence type="ECO:0000256" key="10">
    <source>
        <dbReference type="ARBA" id="ARBA00022837"/>
    </source>
</evidence>
<evidence type="ECO:0000256" key="5">
    <source>
        <dbReference type="ARBA" id="ARBA00022525"/>
    </source>
</evidence>
<feature type="disulfide bond" evidence="19">
    <location>
        <begin position="205"/>
        <end position="237"/>
    </location>
</feature>
<dbReference type="EMBL" id="JAINDJ010000002">
    <property type="protein sequence ID" value="KAG9457254.1"/>
    <property type="molecule type" value="Genomic_DNA"/>
</dbReference>
<gene>
    <name evidence="23" type="ORF">H6P81_001762</name>
</gene>
<feature type="disulfide bond" evidence="19">
    <location>
        <begin position="78"/>
        <end position="83"/>
    </location>
</feature>
<evidence type="ECO:0000256" key="3">
    <source>
        <dbReference type="ARBA" id="ARBA00006873"/>
    </source>
</evidence>
<keyword evidence="11 20" id="KW-0560">Oxidoreductase</keyword>
<keyword evidence="21" id="KW-1133">Transmembrane helix</keyword>
<organism evidence="23 24">
    <name type="scientific">Aristolochia fimbriata</name>
    <name type="common">White veined hardy Dutchman's pipe vine</name>
    <dbReference type="NCBI Taxonomy" id="158543"/>
    <lineage>
        <taxon>Eukaryota</taxon>
        <taxon>Viridiplantae</taxon>
        <taxon>Streptophyta</taxon>
        <taxon>Embryophyta</taxon>
        <taxon>Tracheophyta</taxon>
        <taxon>Spermatophyta</taxon>
        <taxon>Magnoliopsida</taxon>
        <taxon>Magnoliidae</taxon>
        <taxon>Piperales</taxon>
        <taxon>Aristolochiaceae</taxon>
        <taxon>Aristolochia</taxon>
    </lineage>
</organism>
<dbReference type="Pfam" id="PF00141">
    <property type="entry name" value="peroxidase"/>
    <property type="match status" value="1"/>
</dbReference>
<dbReference type="InterPro" id="IPR033905">
    <property type="entry name" value="Secretory_peroxidase"/>
</dbReference>
<keyword evidence="10 17" id="KW-0106">Calcium</keyword>
<feature type="binding site" evidence="17">
    <location>
        <position position="77"/>
    </location>
    <ligand>
        <name>Ca(2+)</name>
        <dbReference type="ChEBI" id="CHEBI:29108"/>
        <label>1</label>
    </ligand>
</feature>
<keyword evidence="5 20" id="KW-0964">Secreted</keyword>
<dbReference type="GO" id="GO:0042744">
    <property type="term" value="P:hydrogen peroxide catabolic process"/>
    <property type="evidence" value="ECO:0007669"/>
    <property type="project" value="UniProtKB-KW"/>
</dbReference>
<keyword evidence="21" id="KW-0472">Membrane</keyword>
<evidence type="ECO:0000256" key="6">
    <source>
        <dbReference type="ARBA" id="ARBA00022559"/>
    </source>
</evidence>
<keyword evidence="7 20" id="KW-0349">Heme</keyword>
<evidence type="ECO:0000256" key="12">
    <source>
        <dbReference type="ARBA" id="ARBA00023004"/>
    </source>
</evidence>
<feature type="binding site" evidence="16">
    <location>
        <position position="168"/>
    </location>
    <ligand>
        <name>substrate</name>
    </ligand>
</feature>
<evidence type="ECO:0000256" key="13">
    <source>
        <dbReference type="ARBA" id="ARBA00023157"/>
    </source>
</evidence>
<comment type="caution">
    <text evidence="23">The sequence shown here is derived from an EMBL/GenBank/DDBJ whole genome shotgun (WGS) entry which is preliminary data.</text>
</comment>
<dbReference type="Gene3D" id="1.10.520.10">
    <property type="match status" value="1"/>
</dbReference>
<accession>A0AAV7F9G9</accession>
<comment type="similarity">
    <text evidence="20">Belongs to the peroxidase family. Classical plant (class III) peroxidase subfamily.</text>
</comment>
<feature type="binding site" description="axial binding residue" evidence="17">
    <location>
        <position position="198"/>
    </location>
    <ligand>
        <name>heme b</name>
        <dbReference type="ChEBI" id="CHEBI:60344"/>
    </ligand>
    <ligandPart>
        <name>Fe</name>
        <dbReference type="ChEBI" id="CHEBI:18248"/>
    </ligandPart>
</feature>
<evidence type="ECO:0000256" key="21">
    <source>
        <dbReference type="SAM" id="Phobius"/>
    </source>
</evidence>
<evidence type="ECO:0000256" key="19">
    <source>
        <dbReference type="PIRSR" id="PIRSR600823-5"/>
    </source>
</evidence>
<feature type="binding site" evidence="17">
    <location>
        <position position="199"/>
    </location>
    <ligand>
        <name>Ca(2+)</name>
        <dbReference type="ChEBI" id="CHEBI:29108"/>
        <label>2</label>
    </ligand>
</feature>
<evidence type="ECO:0000256" key="14">
    <source>
        <dbReference type="ARBA" id="ARBA00023324"/>
    </source>
</evidence>
<dbReference type="GO" id="GO:0140825">
    <property type="term" value="F:lactoperoxidase activity"/>
    <property type="evidence" value="ECO:0007669"/>
    <property type="project" value="UniProtKB-EC"/>
</dbReference>
<dbReference type="AlphaFoldDB" id="A0AAV7F9G9"/>
<dbReference type="PROSITE" id="PS50873">
    <property type="entry name" value="PEROXIDASE_4"/>
    <property type="match status" value="1"/>
</dbReference>
<reference evidence="23 24" key="1">
    <citation type="submission" date="2021-07" db="EMBL/GenBank/DDBJ databases">
        <title>The Aristolochia fimbriata genome: insights into angiosperm evolution, floral development and chemical biosynthesis.</title>
        <authorList>
            <person name="Jiao Y."/>
        </authorList>
    </citation>
    <scope>NUCLEOTIDE SEQUENCE [LARGE SCALE GENOMIC DNA]</scope>
    <source>
        <strain evidence="23">IBCAS-2021</strain>
        <tissue evidence="23">Leaf</tissue>
    </source>
</reference>
<evidence type="ECO:0000256" key="17">
    <source>
        <dbReference type="PIRSR" id="PIRSR600823-3"/>
    </source>
</evidence>
<keyword evidence="9" id="KW-0732">Signal</keyword>
<evidence type="ECO:0000256" key="8">
    <source>
        <dbReference type="ARBA" id="ARBA00022723"/>
    </source>
</evidence>
<name>A0AAV7F9G9_ARIFI</name>
<dbReference type="PRINTS" id="PR00461">
    <property type="entry name" value="PLPEROXIDASE"/>
</dbReference>
<comment type="catalytic activity">
    <reaction evidence="1 20">
        <text>2 a phenolic donor + H2O2 = 2 a phenolic radical donor + 2 H2O</text>
        <dbReference type="Rhea" id="RHEA:56136"/>
        <dbReference type="ChEBI" id="CHEBI:15377"/>
        <dbReference type="ChEBI" id="CHEBI:16240"/>
        <dbReference type="ChEBI" id="CHEBI:139520"/>
        <dbReference type="ChEBI" id="CHEBI:139521"/>
        <dbReference type="EC" id="1.11.1.7"/>
    </reaction>
</comment>
<dbReference type="Proteomes" id="UP000825729">
    <property type="component" value="Unassembled WGS sequence"/>
</dbReference>
<evidence type="ECO:0000256" key="20">
    <source>
        <dbReference type="RuleBase" id="RU362060"/>
    </source>
</evidence>
<feature type="binding site" evidence="17">
    <location>
        <position position="250"/>
    </location>
    <ligand>
        <name>Ca(2+)</name>
        <dbReference type="ChEBI" id="CHEBI:29108"/>
        <label>2</label>
    </ligand>
</feature>
<feature type="domain" description="Plant heme peroxidase family profile" evidence="22">
    <location>
        <begin position="35"/>
        <end position="335"/>
    </location>
</feature>
<dbReference type="SUPFAM" id="SSF48113">
    <property type="entry name" value="Heme-dependent peroxidases"/>
    <property type="match status" value="1"/>
</dbReference>
<evidence type="ECO:0000256" key="9">
    <source>
        <dbReference type="ARBA" id="ARBA00022729"/>
    </source>
</evidence>
<keyword evidence="6 20" id="KW-0575">Peroxidase</keyword>
<comment type="cofactor">
    <cofactor evidence="17 20">
        <name>heme b</name>
        <dbReference type="ChEBI" id="CHEBI:60344"/>
    </cofactor>
    <text evidence="17 20">Binds 1 heme b (iron(II)-protoporphyrin IX) group per subunit.</text>
</comment>
<evidence type="ECO:0000256" key="18">
    <source>
        <dbReference type="PIRSR" id="PIRSR600823-4"/>
    </source>
</evidence>
<dbReference type="InterPro" id="IPR002016">
    <property type="entry name" value="Haem_peroxidase"/>
</dbReference>
<evidence type="ECO:0000256" key="7">
    <source>
        <dbReference type="ARBA" id="ARBA00022617"/>
    </source>
</evidence>
<evidence type="ECO:0000256" key="16">
    <source>
        <dbReference type="PIRSR" id="PIRSR600823-2"/>
    </source>
</evidence>
<dbReference type="InterPro" id="IPR019793">
    <property type="entry name" value="Peroxidases_heam-ligand_BS"/>
</dbReference>
<dbReference type="GO" id="GO:0006979">
    <property type="term" value="P:response to oxidative stress"/>
    <property type="evidence" value="ECO:0007669"/>
    <property type="project" value="UniProtKB-UniRule"/>
</dbReference>
<evidence type="ECO:0000313" key="24">
    <source>
        <dbReference type="Proteomes" id="UP000825729"/>
    </source>
</evidence>
<dbReference type="GO" id="GO:0046872">
    <property type="term" value="F:metal ion binding"/>
    <property type="evidence" value="ECO:0007669"/>
    <property type="project" value="UniProtKB-UniRule"/>
</dbReference>
<sequence length="335" mass="36196">MASSTLIRINNVTLIISSFISFLVASLLMVVAGGQLMVGFYSSTCPNAENIVSSVVSEAVQKDPTMAAALLRLHYHDCFVRGCDGSILIRRPHSEVESPNHAGLRGLEVIDNAKARLESECPGIVSCADIVALAARDSLLLSNGPSYQVPTGRRDGRVSNVSDADNMPDIQDSIQLLKAKFIQKGLSEKDLVLLSAAHTIGTAACFFLERRLYHFTPGGGSDPSINPEFLPELMARCPPDGDINVRLSLDRGSEFSFDDSILRNIRGGFGVIESDAKLYQDESTRAVVDSYIGFFSSIFGALFESDFTDSIVKMGQIGVKTGSTGEVRRVCSQFN</sequence>
<comment type="similarity">
    <text evidence="3">Belongs to the peroxidase family. Ascorbate peroxidase subfamily.</text>
</comment>
<feature type="transmembrane region" description="Helical" evidence="21">
    <location>
        <begin position="12"/>
        <end position="41"/>
    </location>
</feature>
<dbReference type="InterPro" id="IPR010255">
    <property type="entry name" value="Haem_peroxidase_sf"/>
</dbReference>